<dbReference type="Gene3D" id="3.40.33.10">
    <property type="entry name" value="CAP"/>
    <property type="match status" value="1"/>
</dbReference>
<proteinExistence type="predicted"/>
<keyword evidence="2" id="KW-0645">Protease</keyword>
<sequence length="163" mass="17340">MHLGPNADRRRFLAGAAALGAALFLAACQTGGGIGDAGGASDSGAAYLREIRESNGLVPLSPDSRLEKAALQQAGYMARSGRMAHTTGWGKTFAARMNGNGVEGAAAENIAFGRMDLDRLFSMWMNSQGHRRNMLDPRFSRFGLAYAGTGQDGQRYWALVLGR</sequence>
<dbReference type="SUPFAM" id="SSF55797">
    <property type="entry name" value="PR-1-like"/>
    <property type="match status" value="1"/>
</dbReference>
<evidence type="ECO:0000259" key="1">
    <source>
        <dbReference type="Pfam" id="PF00188"/>
    </source>
</evidence>
<dbReference type="Proteomes" id="UP000241229">
    <property type="component" value="Unassembled WGS sequence"/>
</dbReference>
<name>A0A2P7S1I4_9HYPH</name>
<dbReference type="PANTHER" id="PTHR31157">
    <property type="entry name" value="SCP DOMAIN-CONTAINING PROTEIN"/>
    <property type="match status" value="1"/>
</dbReference>
<protein>
    <submittedName>
        <fullName evidence="2">Serine protease</fullName>
    </submittedName>
</protein>
<dbReference type="RefSeq" id="WP_106774134.1">
    <property type="nucleotide sequence ID" value="NZ_PXYK01000022.1"/>
</dbReference>
<dbReference type="CDD" id="cd05379">
    <property type="entry name" value="CAP_bacterial"/>
    <property type="match status" value="1"/>
</dbReference>
<gene>
    <name evidence="2" type="ORF">C7I84_20755</name>
</gene>
<dbReference type="Pfam" id="PF00188">
    <property type="entry name" value="CAP"/>
    <property type="match status" value="1"/>
</dbReference>
<dbReference type="InterPro" id="IPR035940">
    <property type="entry name" value="CAP_sf"/>
</dbReference>
<keyword evidence="2" id="KW-0378">Hydrolase</keyword>
<dbReference type="InterPro" id="IPR006311">
    <property type="entry name" value="TAT_signal"/>
</dbReference>
<evidence type="ECO:0000313" key="2">
    <source>
        <dbReference type="EMBL" id="PSJ56306.1"/>
    </source>
</evidence>
<organism evidence="2 3">
    <name type="scientific">Kumtagia ephedrae</name>
    <dbReference type="NCBI Taxonomy" id="2116701"/>
    <lineage>
        <taxon>Bacteria</taxon>
        <taxon>Pseudomonadati</taxon>
        <taxon>Pseudomonadota</taxon>
        <taxon>Alphaproteobacteria</taxon>
        <taxon>Hyphomicrobiales</taxon>
        <taxon>Phyllobacteriaceae</taxon>
        <taxon>Kumtagia</taxon>
    </lineage>
</organism>
<dbReference type="PANTHER" id="PTHR31157:SF1">
    <property type="entry name" value="SCP DOMAIN-CONTAINING PROTEIN"/>
    <property type="match status" value="1"/>
</dbReference>
<accession>A0A2P7S1I4</accession>
<comment type="caution">
    <text evidence="2">The sequence shown here is derived from an EMBL/GenBank/DDBJ whole genome shotgun (WGS) entry which is preliminary data.</text>
</comment>
<dbReference type="InterPro" id="IPR014044">
    <property type="entry name" value="CAP_dom"/>
</dbReference>
<dbReference type="AlphaFoldDB" id="A0A2P7S1I4"/>
<dbReference type="OrthoDB" id="9811255at2"/>
<dbReference type="GO" id="GO:0008233">
    <property type="term" value="F:peptidase activity"/>
    <property type="evidence" value="ECO:0007669"/>
    <property type="project" value="UniProtKB-KW"/>
</dbReference>
<dbReference type="EMBL" id="PXYK01000022">
    <property type="protein sequence ID" value="PSJ56306.1"/>
    <property type="molecule type" value="Genomic_DNA"/>
</dbReference>
<reference evidence="2 3" key="1">
    <citation type="submission" date="2018-03" db="EMBL/GenBank/DDBJ databases">
        <title>The draft genome of Mesorhizobium sp. 6GN-30.</title>
        <authorList>
            <person name="Liu L."/>
            <person name="Li L."/>
            <person name="Wang T."/>
            <person name="Zhang X."/>
            <person name="Liang L."/>
        </authorList>
    </citation>
    <scope>NUCLEOTIDE SEQUENCE [LARGE SCALE GENOMIC DNA]</scope>
    <source>
        <strain evidence="2 3">6GN30</strain>
    </source>
</reference>
<keyword evidence="3" id="KW-1185">Reference proteome</keyword>
<dbReference type="GO" id="GO:0006508">
    <property type="term" value="P:proteolysis"/>
    <property type="evidence" value="ECO:0007669"/>
    <property type="project" value="UniProtKB-KW"/>
</dbReference>
<dbReference type="PROSITE" id="PS51318">
    <property type="entry name" value="TAT"/>
    <property type="match status" value="1"/>
</dbReference>
<evidence type="ECO:0000313" key="3">
    <source>
        <dbReference type="Proteomes" id="UP000241229"/>
    </source>
</evidence>
<feature type="domain" description="SCP" evidence="1">
    <location>
        <begin position="50"/>
        <end position="158"/>
    </location>
</feature>